<keyword evidence="2" id="KW-0732">Signal</keyword>
<dbReference type="InterPro" id="IPR011040">
    <property type="entry name" value="Sialidase"/>
</dbReference>
<dbReference type="CDD" id="cd15482">
    <property type="entry name" value="Sialidase_non-viral"/>
    <property type="match status" value="1"/>
</dbReference>
<feature type="region of interest" description="Disordered" evidence="1">
    <location>
        <begin position="256"/>
        <end position="282"/>
    </location>
</feature>
<evidence type="ECO:0000313" key="4">
    <source>
        <dbReference type="EMBL" id="SFI68623.1"/>
    </source>
</evidence>
<sequence length="383" mass="42643">MPRSICLTVMWISVCLPTWAADEYQGDVKDVRVIRRVDQQPGSNLVWEPYIAQWKPKQLVVAFGAGIPGKADMGDILASVSTDDGDTWSEPAYVFNHDQRFGSLQFAYANPVVYHPPGQDVIWCFCMRCPMNYRHSEDSQLAAAYSADGGRSWIPVELSMNYTGPLIIVGGIHRIEENGVPRYLLPAHRNTKRGDPLGSRDQMLLSSTSLLDWNLAGHIPQPVDGKVFLHEGNLSPGDQPGELKLVMRTAQYEGEGKALEPPRAFSSTSTDGGRTWTPAKQEPDLWNSVSKGYYGTAGANQHVYVYSDGPAWSRMALRYKLQSPDGSWSEEKTFYDSGTKNSYPTLIEVAPGDFRAVWDSGTKDRQRTNIRFGKFKVEPATAK</sequence>
<feature type="signal peptide" evidence="2">
    <location>
        <begin position="1"/>
        <end position="20"/>
    </location>
</feature>
<reference evidence="5" key="1">
    <citation type="submission" date="2016-10" db="EMBL/GenBank/DDBJ databases">
        <authorList>
            <person name="Varghese N."/>
            <person name="Submissions S."/>
        </authorList>
    </citation>
    <scope>NUCLEOTIDE SEQUENCE [LARGE SCALE GENOMIC DNA]</scope>
    <source>
        <strain evidence="5">DSM 26348</strain>
    </source>
</reference>
<evidence type="ECO:0000313" key="5">
    <source>
        <dbReference type="Proteomes" id="UP000199518"/>
    </source>
</evidence>
<keyword evidence="5" id="KW-1185">Reference proteome</keyword>
<dbReference type="EMBL" id="FOQD01000011">
    <property type="protein sequence ID" value="SFI68623.1"/>
    <property type="molecule type" value="Genomic_DNA"/>
</dbReference>
<dbReference type="AlphaFoldDB" id="A0A1I3K7Z6"/>
<feature type="domain" description="Sialidase" evidence="3">
    <location>
        <begin position="60"/>
        <end position="353"/>
    </location>
</feature>
<gene>
    <name evidence="4" type="ORF">SAMN05421753_111147</name>
</gene>
<dbReference type="Pfam" id="PF13088">
    <property type="entry name" value="BNR_2"/>
    <property type="match status" value="1"/>
</dbReference>
<feature type="chain" id="PRO_5011779009" evidence="2">
    <location>
        <begin position="21"/>
        <end position="383"/>
    </location>
</feature>
<evidence type="ECO:0000259" key="3">
    <source>
        <dbReference type="Pfam" id="PF13088"/>
    </source>
</evidence>
<name>A0A1I3K7Z6_9PLAN</name>
<dbReference type="OrthoDB" id="239169at2"/>
<evidence type="ECO:0000256" key="2">
    <source>
        <dbReference type="SAM" id="SignalP"/>
    </source>
</evidence>
<organism evidence="4 5">
    <name type="scientific">Planctomicrobium piriforme</name>
    <dbReference type="NCBI Taxonomy" id="1576369"/>
    <lineage>
        <taxon>Bacteria</taxon>
        <taxon>Pseudomonadati</taxon>
        <taxon>Planctomycetota</taxon>
        <taxon>Planctomycetia</taxon>
        <taxon>Planctomycetales</taxon>
        <taxon>Planctomycetaceae</taxon>
        <taxon>Planctomicrobium</taxon>
    </lineage>
</organism>
<dbReference type="RefSeq" id="WP_139228493.1">
    <property type="nucleotide sequence ID" value="NZ_FOQD01000011.1"/>
</dbReference>
<dbReference type="Proteomes" id="UP000199518">
    <property type="component" value="Unassembled WGS sequence"/>
</dbReference>
<dbReference type="STRING" id="1576369.SAMN05421753_111147"/>
<dbReference type="Gene3D" id="2.120.10.10">
    <property type="match status" value="1"/>
</dbReference>
<dbReference type="SUPFAM" id="SSF50939">
    <property type="entry name" value="Sialidases"/>
    <property type="match status" value="1"/>
</dbReference>
<protein>
    <submittedName>
        <fullName evidence="4">BNR repeat-like domain-containing protein</fullName>
    </submittedName>
</protein>
<dbReference type="InterPro" id="IPR036278">
    <property type="entry name" value="Sialidase_sf"/>
</dbReference>
<accession>A0A1I3K7Z6</accession>
<evidence type="ECO:0000256" key="1">
    <source>
        <dbReference type="SAM" id="MobiDB-lite"/>
    </source>
</evidence>
<proteinExistence type="predicted"/>